<sequence length="1200" mass="135353">MLSKIAGFEIRYQIFSPVFIAVFAIFFLLVYGGVTIDNIQIGGGGATNINSPNALTINVLVFSLFGGLIPVAFLSSGVIRDKSFKTEELFFSRPIKEFDFVLGRFIGGFLATGLCFASVPLAFLVGSVMPWLDQELIGPTRLGWFVYVYLAFGLVNMWVVGTILFTVANFTRSTMLVWAGFVGLLVLYFVGSAIAGQEPALRETLALIDPFGFNTFGEATRYWTAFEQNSQVVPFEGTLLANRLLWIGIGLALLVLNLVTFRFRRGNAGGGAKRKSAVAATGANHAIMDIKLPRATPNLGGSAARQQFAARVGFEVKGVVFNIAFWIILALGLFNTIPGFFFANGIYGTDNFPVTRVIMNTINGAYSIIPLVIVIYYAAELMWRERRFGFNEITDSTPTESWVFITAKYVSMAVVITSLAVVAILAGMLSQLIMGYPVLEIGQYAIRGVMELIIPFVLLSALAIFFQVVFNNRWLGMAAMLVYFVASLVMSQVGFDHNLYQFGASPGAPYSDMNGYGHFLGISLWFTAYWGFWSLLLMVFAYQLWSRGALSSIWQRIGRLVSGYSPATGLVALIALVGAVGTGGWIFYNTNILNTYISGPDQRGLAAEYERQYLHLQDVLQPTIVETAYDVDIYPSDRRYTATGHYVLENKEDTAIDTLWISYGQGTTIVSQEIEGGSLATSDEGFYLYSFDLGTPLEPGETRRFDFTVERNNPGFRNSGNVGTVNHNGTFFNNSESMPIIGFNSNWRLTDRQQRRREGMEPIERAFPLEDESHWYENGITNSDYVTFRSEVCTSAGQTAIAPGYLERQWDETDESGRDRACFEYVMDRPILNFYSWLSADYEMAERETDGILYQVFYHPDHAWNVERMLEAGEDSIGYFSEHLSPYQYRQYRILEFPAYATFAQAFPNTIPFSEGIGFIADLSDPQDIDYVYYVTAHEAAHQWWAHQVMSANVQGGTMLIETFAQYSALMIMRQEYGEDHMRRFLKFELDSYLSGRGSEAIEEQPLYRVENQQYIHYRKGAVIMYALQDYIGEETVNRAMQRLIDERAYSSEPYATTLDFLRILREEAGPEHEAMIHDFFERIVLFDLNVTSATASERTDGRWDLVLEIEAHKYEADGAGEQTEEAIDYQIDIGVFTENLDDAYEGTDHVLYMDKHRINETTMRIELIVDEEPRYAGIDPYNKLIDRNSDDNLMPVTIE</sequence>
<dbReference type="Pfam" id="PF01433">
    <property type="entry name" value="Peptidase_M1"/>
    <property type="match status" value="1"/>
</dbReference>
<feature type="transmembrane region" description="Helical" evidence="1">
    <location>
        <begin position="100"/>
        <end position="124"/>
    </location>
</feature>
<feature type="transmembrane region" description="Helical" evidence="1">
    <location>
        <begin position="319"/>
        <end position="337"/>
    </location>
</feature>
<feature type="domain" description="Peptidase M1 membrane alanine aminopeptidase" evidence="2">
    <location>
        <begin position="871"/>
        <end position="1070"/>
    </location>
</feature>
<dbReference type="RefSeq" id="WP_121211689.1">
    <property type="nucleotide sequence ID" value="NZ_RBIM01000005.1"/>
</dbReference>
<reference evidence="3 4" key="1">
    <citation type="submission" date="2018-10" db="EMBL/GenBank/DDBJ databases">
        <title>Genomic Encyclopedia of Type Strains, Phase IV (KMG-IV): sequencing the most valuable type-strain genomes for metagenomic binning, comparative biology and taxonomic classification.</title>
        <authorList>
            <person name="Goeker M."/>
        </authorList>
    </citation>
    <scope>NUCLEOTIDE SEQUENCE [LARGE SCALE GENOMIC DNA]</scope>
    <source>
        <strain evidence="3 4">DSM 4734</strain>
    </source>
</reference>
<comment type="caution">
    <text evidence="3">The sequence shown here is derived from an EMBL/GenBank/DDBJ whole genome shotgun (WGS) entry which is preliminary data.</text>
</comment>
<feature type="transmembrane region" description="Helical" evidence="1">
    <location>
        <begin position="54"/>
        <end position="79"/>
    </location>
</feature>
<feature type="transmembrane region" description="Helical" evidence="1">
    <location>
        <begin position="357"/>
        <end position="379"/>
    </location>
</feature>
<dbReference type="AlphaFoldDB" id="A0A495D5L9"/>
<evidence type="ECO:0000313" key="4">
    <source>
        <dbReference type="Proteomes" id="UP000273675"/>
    </source>
</evidence>
<feature type="transmembrane region" description="Helical" evidence="1">
    <location>
        <begin position="409"/>
        <end position="432"/>
    </location>
</feature>
<dbReference type="GO" id="GO:0008270">
    <property type="term" value="F:zinc ion binding"/>
    <property type="evidence" value="ECO:0007669"/>
    <property type="project" value="InterPro"/>
</dbReference>
<accession>A0A495D5L9</accession>
<name>A0A495D5L9_9PROT</name>
<proteinExistence type="predicted"/>
<feature type="transmembrane region" description="Helical" evidence="1">
    <location>
        <begin position="515"/>
        <end position="542"/>
    </location>
</feature>
<dbReference type="GO" id="GO:0008237">
    <property type="term" value="F:metallopeptidase activity"/>
    <property type="evidence" value="ECO:0007669"/>
    <property type="project" value="InterPro"/>
</dbReference>
<dbReference type="SUPFAM" id="SSF55486">
    <property type="entry name" value="Metalloproteases ('zincins'), catalytic domain"/>
    <property type="match status" value="1"/>
</dbReference>
<organism evidence="3 4">
    <name type="scientific">Maricaulis maris</name>
    <dbReference type="NCBI Taxonomy" id="74318"/>
    <lineage>
        <taxon>Bacteria</taxon>
        <taxon>Pseudomonadati</taxon>
        <taxon>Pseudomonadota</taxon>
        <taxon>Alphaproteobacteria</taxon>
        <taxon>Maricaulales</taxon>
        <taxon>Maricaulaceae</taxon>
        <taxon>Maricaulis</taxon>
    </lineage>
</organism>
<dbReference type="InterPro" id="IPR014782">
    <property type="entry name" value="Peptidase_M1_dom"/>
</dbReference>
<dbReference type="OrthoDB" id="100605at2"/>
<evidence type="ECO:0000256" key="1">
    <source>
        <dbReference type="SAM" id="Phobius"/>
    </source>
</evidence>
<feature type="transmembrane region" description="Helical" evidence="1">
    <location>
        <begin position="477"/>
        <end position="495"/>
    </location>
</feature>
<feature type="transmembrane region" description="Helical" evidence="1">
    <location>
        <begin position="144"/>
        <end position="168"/>
    </location>
</feature>
<dbReference type="EMBL" id="RBIM01000005">
    <property type="protein sequence ID" value="RKQ96112.1"/>
    <property type="molecule type" value="Genomic_DNA"/>
</dbReference>
<feature type="transmembrane region" description="Helical" evidence="1">
    <location>
        <begin position="244"/>
        <end position="263"/>
    </location>
</feature>
<feature type="transmembrane region" description="Helical" evidence="1">
    <location>
        <begin position="452"/>
        <end position="470"/>
    </location>
</feature>
<feature type="transmembrane region" description="Helical" evidence="1">
    <location>
        <begin position="12"/>
        <end position="34"/>
    </location>
</feature>
<dbReference type="InterPro" id="IPR027268">
    <property type="entry name" value="Peptidase_M4/M1_CTD_sf"/>
</dbReference>
<protein>
    <submittedName>
        <fullName evidence="3">Peptidase M1-like protein</fullName>
    </submittedName>
</protein>
<evidence type="ECO:0000313" key="3">
    <source>
        <dbReference type="EMBL" id="RKQ96112.1"/>
    </source>
</evidence>
<evidence type="ECO:0000259" key="2">
    <source>
        <dbReference type="Pfam" id="PF01433"/>
    </source>
</evidence>
<dbReference type="Gene3D" id="1.10.390.10">
    <property type="entry name" value="Neutral Protease Domain 2"/>
    <property type="match status" value="1"/>
</dbReference>
<keyword evidence="1" id="KW-0472">Membrane</keyword>
<keyword evidence="1" id="KW-0812">Transmembrane</keyword>
<keyword evidence="1" id="KW-1133">Transmembrane helix</keyword>
<gene>
    <name evidence="3" type="ORF">C7435_2364</name>
</gene>
<dbReference type="Proteomes" id="UP000273675">
    <property type="component" value="Unassembled WGS sequence"/>
</dbReference>
<feature type="transmembrane region" description="Helical" evidence="1">
    <location>
        <begin position="563"/>
        <end position="588"/>
    </location>
</feature>
<feature type="transmembrane region" description="Helical" evidence="1">
    <location>
        <begin position="175"/>
        <end position="195"/>
    </location>
</feature>